<dbReference type="InterPro" id="IPR036291">
    <property type="entry name" value="NAD(P)-bd_dom_sf"/>
</dbReference>
<reference evidence="3 4" key="1">
    <citation type="submission" date="2018-06" db="EMBL/GenBank/DDBJ databases">
        <authorList>
            <consortium name="Pathogen Informatics"/>
            <person name="Doyle S."/>
        </authorList>
    </citation>
    <scope>NUCLEOTIDE SEQUENCE [LARGE SCALE GENOMIC DNA]</scope>
    <source>
        <strain evidence="3 4">NCTC8500</strain>
    </source>
</reference>
<comment type="similarity">
    <text evidence="1">Belongs to the short-chain dehydrogenases/reductases (SDR) family.</text>
</comment>
<accession>A0A377DMA4</accession>
<protein>
    <submittedName>
        <fullName evidence="3">2-deoxy-D-gluconate 3-dehydrogenase, N-ter</fullName>
        <ecNumber evidence="3">1.1.1.127</ecNumber>
    </submittedName>
</protein>
<keyword evidence="2 3" id="KW-0560">Oxidoreductase</keyword>
<evidence type="ECO:0000313" key="3">
    <source>
        <dbReference type="EMBL" id="STM37275.1"/>
    </source>
</evidence>
<dbReference type="GO" id="GO:0047001">
    <property type="term" value="F:2-dehydro-3-deoxy-D-gluconate 5-dehydrogenase activity"/>
    <property type="evidence" value="ECO:0007669"/>
    <property type="project" value="UniProtKB-EC"/>
</dbReference>
<dbReference type="InterPro" id="IPR002347">
    <property type="entry name" value="SDR_fam"/>
</dbReference>
<dbReference type="EMBL" id="UGFG01000001">
    <property type="protein sequence ID" value="STM37275.1"/>
    <property type="molecule type" value="Genomic_DNA"/>
</dbReference>
<dbReference type="Pfam" id="PF00106">
    <property type="entry name" value="adh_short"/>
    <property type="match status" value="1"/>
</dbReference>
<name>A0A377DMA4_ECOLX</name>
<dbReference type="EC" id="1.1.1.127" evidence="3"/>
<gene>
    <name evidence="3" type="primary">kduD_1</name>
    <name evidence="3" type="ORF">NCTC8500_00997</name>
</gene>
<sequence length="177" mass="19569">MILSAFSLEGKVAVVTGCDTGLGQGMALGLAQAGCDIVGINIVEPTETIEQVTALGRRFLSLTADLRKIDGIPALLDRAVAEFGHIDILVNNAGLIRREDALEFSEKDWDDVMNLNIKSVFFMSQAAGETLYRARQWRQDYQYRVNALLPGRDPCAFLYRIKKRRDGCDAIDGERMG</sequence>
<proteinExistence type="inferred from homology"/>
<dbReference type="SUPFAM" id="SSF51735">
    <property type="entry name" value="NAD(P)-binding Rossmann-fold domains"/>
    <property type="match status" value="1"/>
</dbReference>
<dbReference type="Gene3D" id="3.40.50.720">
    <property type="entry name" value="NAD(P)-binding Rossmann-like Domain"/>
    <property type="match status" value="1"/>
</dbReference>
<evidence type="ECO:0000313" key="4">
    <source>
        <dbReference type="Proteomes" id="UP000254429"/>
    </source>
</evidence>
<dbReference type="PRINTS" id="PR00081">
    <property type="entry name" value="GDHRDH"/>
</dbReference>
<dbReference type="Proteomes" id="UP000254429">
    <property type="component" value="Unassembled WGS sequence"/>
</dbReference>
<dbReference type="PANTHER" id="PTHR42760">
    <property type="entry name" value="SHORT-CHAIN DEHYDROGENASES/REDUCTASES FAMILY MEMBER"/>
    <property type="match status" value="1"/>
</dbReference>
<evidence type="ECO:0000256" key="1">
    <source>
        <dbReference type="ARBA" id="ARBA00006484"/>
    </source>
</evidence>
<dbReference type="PANTHER" id="PTHR42760:SF5">
    <property type="entry name" value="2-DEHYDRO-3-DEOXY-D-GLUCONATE 5-DEHYDROGENASE"/>
    <property type="match status" value="1"/>
</dbReference>
<evidence type="ECO:0000256" key="2">
    <source>
        <dbReference type="ARBA" id="ARBA00023002"/>
    </source>
</evidence>
<dbReference type="AlphaFoldDB" id="A0A377DMA4"/>
<organism evidence="3 4">
    <name type="scientific">Escherichia coli</name>
    <dbReference type="NCBI Taxonomy" id="562"/>
    <lineage>
        <taxon>Bacteria</taxon>
        <taxon>Pseudomonadati</taxon>
        <taxon>Pseudomonadota</taxon>
        <taxon>Gammaproteobacteria</taxon>
        <taxon>Enterobacterales</taxon>
        <taxon>Enterobacteriaceae</taxon>
        <taxon>Escherichia</taxon>
    </lineage>
</organism>